<name>A0ABT4E0E5_9BACL</name>
<dbReference type="RefSeq" id="WP_140397948.1">
    <property type="nucleotide sequence ID" value="NZ_JAFFHZ010000001.1"/>
</dbReference>
<organism evidence="2 3">
    <name type="scientific">Paenibacillus apiarius</name>
    <dbReference type="NCBI Taxonomy" id="46240"/>
    <lineage>
        <taxon>Bacteria</taxon>
        <taxon>Bacillati</taxon>
        <taxon>Bacillota</taxon>
        <taxon>Bacilli</taxon>
        <taxon>Bacillales</taxon>
        <taxon>Paenibacillaceae</taxon>
        <taxon>Paenibacillus</taxon>
    </lineage>
</organism>
<feature type="region of interest" description="Disordered" evidence="1">
    <location>
        <begin position="1"/>
        <end position="41"/>
    </location>
</feature>
<accession>A0ABT4E0E5</accession>
<evidence type="ECO:0000256" key="1">
    <source>
        <dbReference type="SAM" id="MobiDB-lite"/>
    </source>
</evidence>
<evidence type="ECO:0000313" key="2">
    <source>
        <dbReference type="EMBL" id="MCY9523088.1"/>
    </source>
</evidence>
<dbReference type="EMBL" id="JAMDLW010000058">
    <property type="protein sequence ID" value="MCY9523088.1"/>
    <property type="molecule type" value="Genomic_DNA"/>
</dbReference>
<gene>
    <name evidence="2" type="ORF">M5X09_26075</name>
</gene>
<sequence>MLNADAPSVSKQHSLTPAKKRKKAKKQNEPSTAASAKKARKARTNAIFPYGPYYPYPYAPYNYGPRVDLDLGLVTLLLLLFI</sequence>
<comment type="caution">
    <text evidence="2">The sequence shown here is derived from an EMBL/GenBank/DDBJ whole genome shotgun (WGS) entry which is preliminary data.</text>
</comment>
<dbReference type="GeneID" id="77003535"/>
<proteinExistence type="predicted"/>
<evidence type="ECO:0000313" key="3">
    <source>
        <dbReference type="Proteomes" id="UP001207626"/>
    </source>
</evidence>
<reference evidence="2 3" key="1">
    <citation type="submission" date="2022-05" db="EMBL/GenBank/DDBJ databases">
        <title>Genome Sequencing of Bee-Associated Microbes.</title>
        <authorList>
            <person name="Dunlap C."/>
        </authorList>
    </citation>
    <scope>NUCLEOTIDE SEQUENCE [LARGE SCALE GENOMIC DNA]</scope>
    <source>
        <strain evidence="2 3">NRRL NRS-1438</strain>
    </source>
</reference>
<dbReference type="Proteomes" id="UP001207626">
    <property type="component" value="Unassembled WGS sequence"/>
</dbReference>
<protein>
    <submittedName>
        <fullName evidence="2">Uncharacterized protein</fullName>
    </submittedName>
</protein>
<keyword evidence="3" id="KW-1185">Reference proteome</keyword>